<feature type="signal peptide" evidence="6">
    <location>
        <begin position="1"/>
        <end position="30"/>
    </location>
</feature>
<keyword evidence="8" id="KW-1185">Reference proteome</keyword>
<dbReference type="AlphaFoldDB" id="A0A4D9D315"/>
<evidence type="ECO:0000256" key="1">
    <source>
        <dbReference type="ARBA" id="ARBA00004141"/>
    </source>
</evidence>
<evidence type="ECO:0000256" key="2">
    <source>
        <dbReference type="ARBA" id="ARBA00022692"/>
    </source>
</evidence>
<comment type="subcellular location">
    <subcellularLocation>
        <location evidence="1">Membrane</location>
        <topology evidence="1">Multi-pass membrane protein</topology>
    </subcellularLocation>
</comment>
<organism evidence="7 8">
    <name type="scientific">Nannochloropsis salina CCMP1776</name>
    <dbReference type="NCBI Taxonomy" id="1027361"/>
    <lineage>
        <taxon>Eukaryota</taxon>
        <taxon>Sar</taxon>
        <taxon>Stramenopiles</taxon>
        <taxon>Ochrophyta</taxon>
        <taxon>Eustigmatophyceae</taxon>
        <taxon>Eustigmatales</taxon>
        <taxon>Monodopsidaceae</taxon>
        <taxon>Microchloropsis</taxon>
        <taxon>Microchloropsis salina</taxon>
    </lineage>
</organism>
<dbReference type="PANTHER" id="PTHR47567:SF1">
    <property type="entry name" value="NAD-DEPENDENT EPIMERASE_DEHYDRATASE DOMAIN-CONTAINING PROTEIN"/>
    <property type="match status" value="1"/>
</dbReference>
<feature type="region of interest" description="Disordered" evidence="5">
    <location>
        <begin position="36"/>
        <end position="120"/>
    </location>
</feature>
<keyword evidence="3 4" id="KW-0472">Membrane</keyword>
<feature type="compositionally biased region" description="Acidic residues" evidence="5">
    <location>
        <begin position="409"/>
        <end position="424"/>
    </location>
</feature>
<evidence type="ECO:0000313" key="7">
    <source>
        <dbReference type="EMBL" id="TFJ84373.1"/>
    </source>
</evidence>
<sequence length="450" mass="48807">MPVRTRSGRLLLTVHLIALLLALVMNLSHGETQVISEEKQKEAIVTSHEESAHRDRAGPPVQAHVNRRGPKENKALKEETSGGGSIPAEEDRKMEEEKEPKSMPETASVPSKSPPPPSQKTIIDIFRIAGKRALGGGIPGALAGMMQVVTLMWLRTVGNYQYRYGTSFREAVATLYKQGGMGRFYEGLGFALIQGPLSRFGSTAANDGCRALLKNFETTRGLPLFVPTAMAALAAGSWRIFLMPIDTAKTVLQVEGNEGYRSLMRRIGRGELSAFYQGSLATAAAAALGHFPWFYVYTLLNEAIRAPAGWLGKLCRNAFIGFVASLVADTLTNVMRVVKTTKQATASLSSISYAQTVQIILAADGWNGLFGRGLSTRILTNGLQSIVFTVVWRALSESAFFQSMIESQYEDDDDGAGDDGEASDGAERAHGVQESSREDAELIQRPSKSM</sequence>
<dbReference type="PANTHER" id="PTHR47567">
    <property type="entry name" value="MITOCHONDRIAL SUBSTRATE/SOLUTE CARRIER"/>
    <property type="match status" value="1"/>
</dbReference>
<proteinExistence type="predicted"/>
<feature type="region of interest" description="Disordered" evidence="5">
    <location>
        <begin position="409"/>
        <end position="450"/>
    </location>
</feature>
<feature type="compositionally biased region" description="Basic and acidic residues" evidence="5">
    <location>
        <begin position="89"/>
        <end position="102"/>
    </location>
</feature>
<comment type="caution">
    <text evidence="7">The sequence shown here is derived from an EMBL/GenBank/DDBJ whole genome shotgun (WGS) entry which is preliminary data.</text>
</comment>
<feature type="compositionally biased region" description="Basic and acidic residues" evidence="5">
    <location>
        <begin position="36"/>
        <end position="57"/>
    </location>
</feature>
<reference evidence="7 8" key="1">
    <citation type="submission" date="2019-01" db="EMBL/GenBank/DDBJ databases">
        <title>Nuclear Genome Assembly of the Microalgal Biofuel strain Nannochloropsis salina CCMP1776.</title>
        <authorList>
            <person name="Hovde B."/>
        </authorList>
    </citation>
    <scope>NUCLEOTIDE SEQUENCE [LARGE SCALE GENOMIC DNA]</scope>
    <source>
        <strain evidence="7 8">CCMP1776</strain>
    </source>
</reference>
<feature type="repeat" description="Solcar" evidence="4">
    <location>
        <begin position="223"/>
        <end position="303"/>
    </location>
</feature>
<keyword evidence="2 4" id="KW-0812">Transmembrane</keyword>
<gene>
    <name evidence="7" type="ORF">NSK_004360</name>
</gene>
<evidence type="ECO:0000256" key="5">
    <source>
        <dbReference type="SAM" id="MobiDB-lite"/>
    </source>
</evidence>
<dbReference type="SUPFAM" id="SSF103506">
    <property type="entry name" value="Mitochondrial carrier"/>
    <property type="match status" value="1"/>
</dbReference>
<feature type="compositionally biased region" description="Basic and acidic residues" evidence="5">
    <location>
        <begin position="69"/>
        <end position="80"/>
    </location>
</feature>
<dbReference type="GO" id="GO:0016020">
    <property type="term" value="C:membrane"/>
    <property type="evidence" value="ECO:0007669"/>
    <property type="project" value="UniProtKB-SubCell"/>
</dbReference>
<name>A0A4D9D315_9STRA</name>
<feature type="chain" id="PRO_5020032235" description="Mitochondrial carrier protein" evidence="6">
    <location>
        <begin position="31"/>
        <end position="450"/>
    </location>
</feature>
<dbReference type="InterPro" id="IPR023395">
    <property type="entry name" value="MCP_dom_sf"/>
</dbReference>
<dbReference type="InterPro" id="IPR018108">
    <property type="entry name" value="MCP_transmembrane"/>
</dbReference>
<dbReference type="EMBL" id="SDOX01000019">
    <property type="protein sequence ID" value="TFJ84373.1"/>
    <property type="molecule type" value="Genomic_DNA"/>
</dbReference>
<evidence type="ECO:0000256" key="4">
    <source>
        <dbReference type="PROSITE-ProRule" id="PRU00282"/>
    </source>
</evidence>
<dbReference type="Gene3D" id="1.50.40.10">
    <property type="entry name" value="Mitochondrial carrier domain"/>
    <property type="match status" value="1"/>
</dbReference>
<accession>A0A4D9D315</accession>
<protein>
    <recommendedName>
        <fullName evidence="9">Mitochondrial carrier protein</fullName>
    </recommendedName>
</protein>
<keyword evidence="6" id="KW-0732">Signal</keyword>
<dbReference type="Proteomes" id="UP000355283">
    <property type="component" value="Unassembled WGS sequence"/>
</dbReference>
<feature type="compositionally biased region" description="Basic and acidic residues" evidence="5">
    <location>
        <begin position="425"/>
        <end position="442"/>
    </location>
</feature>
<evidence type="ECO:0000256" key="6">
    <source>
        <dbReference type="SAM" id="SignalP"/>
    </source>
</evidence>
<dbReference type="PROSITE" id="PS50920">
    <property type="entry name" value="SOLCAR"/>
    <property type="match status" value="1"/>
</dbReference>
<dbReference type="OrthoDB" id="409948at2759"/>
<evidence type="ECO:0000313" key="8">
    <source>
        <dbReference type="Proteomes" id="UP000355283"/>
    </source>
</evidence>
<evidence type="ECO:0008006" key="9">
    <source>
        <dbReference type="Google" id="ProtNLM"/>
    </source>
</evidence>
<evidence type="ECO:0000256" key="3">
    <source>
        <dbReference type="ARBA" id="ARBA00023136"/>
    </source>
</evidence>